<dbReference type="VEuPathDB" id="AmoebaDB:NfTy_077660"/>
<protein>
    <submittedName>
        <fullName evidence="1">Uncharacterized protein</fullName>
    </submittedName>
</protein>
<sequence>MFLLSKHYYELFMNSEVLFHKLCLVFCKVNDIPLQVIDHQMKLLLNEGDDRSASILQCSSDTSHPHNRDHLSRKYLQVFKCLIRNHGYSWDTEYSYYKAEKYSNIYTCNERTLCVLEKPLHGEFITVKARKLLNPGHFYSWRYDLELYNPTEVSNSFKIMLGVESLDFFPFNSQTSGDVVGWQSNSKGCALIIGAKEVIRSACASTKDSILHLPSCPKTFKTGDSIIVEFDFRVKDVKDQEVEAYRETKRSKYFFSRITSKNKVQFGKIRFYLLLRNEELESSSLHHEMMQQELHPLTDWLEFGDPRFAPYVPACSLNKMQSVSILPRY</sequence>
<evidence type="ECO:0000313" key="2">
    <source>
        <dbReference type="Proteomes" id="UP000444721"/>
    </source>
</evidence>
<keyword evidence="2" id="KW-1185">Reference proteome</keyword>
<dbReference type="EMBL" id="VFQX01000051">
    <property type="protein sequence ID" value="KAF0974708.1"/>
    <property type="molecule type" value="Genomic_DNA"/>
</dbReference>
<dbReference type="AlphaFoldDB" id="A0A6A5BKL9"/>
<comment type="caution">
    <text evidence="1">The sequence shown here is derived from an EMBL/GenBank/DDBJ whole genome shotgun (WGS) entry which is preliminary data.</text>
</comment>
<name>A0A6A5BKL9_NAEFO</name>
<dbReference type="RefSeq" id="XP_044559421.1">
    <property type="nucleotide sequence ID" value="XM_044709789.1"/>
</dbReference>
<gene>
    <name evidence="1" type="ORF">FDP41_006182</name>
</gene>
<proteinExistence type="predicted"/>
<reference evidence="1 2" key="1">
    <citation type="journal article" date="2019" name="Sci. Rep.">
        <title>Nanopore sequencing improves the draft genome of the human pathogenic amoeba Naegleria fowleri.</title>
        <authorList>
            <person name="Liechti N."/>
            <person name="Schurch N."/>
            <person name="Bruggmann R."/>
            <person name="Wittwer M."/>
        </authorList>
    </citation>
    <scope>NUCLEOTIDE SEQUENCE [LARGE SCALE GENOMIC DNA]</scope>
    <source>
        <strain evidence="1 2">ATCC 30894</strain>
    </source>
</reference>
<dbReference type="VEuPathDB" id="AmoebaDB:NF0021470"/>
<dbReference type="GeneID" id="68113400"/>
<dbReference type="OrthoDB" id="10394027at2759"/>
<organism evidence="1 2">
    <name type="scientific">Naegleria fowleri</name>
    <name type="common">Brain eating amoeba</name>
    <dbReference type="NCBI Taxonomy" id="5763"/>
    <lineage>
        <taxon>Eukaryota</taxon>
        <taxon>Discoba</taxon>
        <taxon>Heterolobosea</taxon>
        <taxon>Tetramitia</taxon>
        <taxon>Eutetramitia</taxon>
        <taxon>Vahlkampfiidae</taxon>
        <taxon>Naegleria</taxon>
    </lineage>
</organism>
<dbReference type="Proteomes" id="UP000444721">
    <property type="component" value="Unassembled WGS sequence"/>
</dbReference>
<accession>A0A6A5BKL9</accession>
<dbReference type="OMA" id="CNERTLC"/>
<dbReference type="VEuPathDB" id="AmoebaDB:FDP41_006182"/>
<evidence type="ECO:0000313" key="1">
    <source>
        <dbReference type="EMBL" id="KAF0974708.1"/>
    </source>
</evidence>